<sequence>MRGRKKAQKQCWLIWEEMEPRRCLVLSMDWYRPCGIRTPIRSRQRIMKYKGKEPFHLAAENGHINMIINLLSLELFTSEEDKEGNTALHLAAANGHDRVVAILLEHFKEKDSPNKKGATPFFLAAEGGHVACADLLVQDGSDINTMNLEGYTALHIAAEQGYLSLVNFLLNNEFDMTPIPNDKKNPLHLAIVNNHMEIVDVLMEAGYDINATNKRRQTPLHLAAELKNTDLVEKLLKANCDLTIADKQGKTALDAAARSNHTLIADMIIKAERYFKWLKRLTEDFYLDEPVTFKQDHSSNTSQIRSALWNLAYQQLKPEEWKTLAQLWDFSEQQINAIEMQWTDKFSYKEHGHRMLLIWLHGSLLKKENPIKSLYEQLVEMGHLQMAEKFRVQSTDGVEPKKCTIS</sequence>
<feature type="repeat" description="ANK" evidence="1">
    <location>
        <begin position="116"/>
        <end position="148"/>
    </location>
</feature>
<evidence type="ECO:0000313" key="3">
    <source>
        <dbReference type="EMBL" id="KAG8598601.1"/>
    </source>
</evidence>
<dbReference type="InterPro" id="IPR000488">
    <property type="entry name" value="Death_dom"/>
</dbReference>
<accession>A0AAV7DN27</accession>
<dbReference type="SUPFAM" id="SSF48403">
    <property type="entry name" value="Ankyrin repeat"/>
    <property type="match status" value="1"/>
</dbReference>
<dbReference type="Pfam" id="PF00531">
    <property type="entry name" value="Death"/>
    <property type="match status" value="1"/>
</dbReference>
<dbReference type="Proteomes" id="UP000824782">
    <property type="component" value="Unassembled WGS sequence"/>
</dbReference>
<dbReference type="GO" id="GO:0007165">
    <property type="term" value="P:signal transduction"/>
    <property type="evidence" value="ECO:0007669"/>
    <property type="project" value="InterPro"/>
</dbReference>
<dbReference type="Pfam" id="PF00023">
    <property type="entry name" value="Ank"/>
    <property type="match status" value="1"/>
</dbReference>
<dbReference type="InterPro" id="IPR011029">
    <property type="entry name" value="DEATH-like_dom_sf"/>
</dbReference>
<gene>
    <name evidence="3" type="ORF">GDO81_002669</name>
</gene>
<evidence type="ECO:0000256" key="1">
    <source>
        <dbReference type="PROSITE-ProRule" id="PRU00023"/>
    </source>
</evidence>
<keyword evidence="4" id="KW-1185">Reference proteome</keyword>
<dbReference type="InterPro" id="IPR052457">
    <property type="entry name" value="Ankyrin-DD_containing_protein"/>
</dbReference>
<evidence type="ECO:0000313" key="4">
    <source>
        <dbReference type="Proteomes" id="UP000824782"/>
    </source>
</evidence>
<keyword evidence="1" id="KW-0040">ANK repeat</keyword>
<dbReference type="EMBL" id="WNYA01000001">
    <property type="protein sequence ID" value="KAG8598601.1"/>
    <property type="molecule type" value="Genomic_DNA"/>
</dbReference>
<dbReference type="SUPFAM" id="SSF47986">
    <property type="entry name" value="DEATH domain"/>
    <property type="match status" value="1"/>
</dbReference>
<protein>
    <recommendedName>
        <fullName evidence="2">Death domain-containing protein</fullName>
    </recommendedName>
</protein>
<dbReference type="PRINTS" id="PR01415">
    <property type="entry name" value="ANKYRIN"/>
</dbReference>
<dbReference type="AlphaFoldDB" id="A0AAV7DN27"/>
<dbReference type="PROSITE" id="PS50088">
    <property type="entry name" value="ANK_REPEAT"/>
    <property type="match status" value="6"/>
</dbReference>
<dbReference type="Gene3D" id="1.25.40.20">
    <property type="entry name" value="Ankyrin repeat-containing domain"/>
    <property type="match status" value="1"/>
</dbReference>
<feature type="repeat" description="ANK" evidence="1">
    <location>
        <begin position="182"/>
        <end position="214"/>
    </location>
</feature>
<proteinExistence type="predicted"/>
<feature type="repeat" description="ANK" evidence="1">
    <location>
        <begin position="149"/>
        <end position="181"/>
    </location>
</feature>
<feature type="repeat" description="ANK" evidence="1">
    <location>
        <begin position="50"/>
        <end position="71"/>
    </location>
</feature>
<dbReference type="PANTHER" id="PTHR24125">
    <property type="entry name" value="ANKYRIN REPEAT AND DEATH DOMAIN-CONTAINING PROTEIN"/>
    <property type="match status" value="1"/>
</dbReference>
<dbReference type="Pfam" id="PF12796">
    <property type="entry name" value="Ank_2"/>
    <property type="match status" value="2"/>
</dbReference>
<dbReference type="SMART" id="SM00248">
    <property type="entry name" value="ANK"/>
    <property type="match status" value="7"/>
</dbReference>
<comment type="caution">
    <text evidence="3">The sequence shown here is derived from an EMBL/GenBank/DDBJ whole genome shotgun (WGS) entry which is preliminary data.</text>
</comment>
<dbReference type="PANTHER" id="PTHR24125:SF1">
    <property type="entry name" value="ANKYRIN REPEAT AND DEATH DOMAIN-CONTAINING PROTEIN 1B"/>
    <property type="match status" value="1"/>
</dbReference>
<feature type="domain" description="Death" evidence="2">
    <location>
        <begin position="319"/>
        <end position="394"/>
    </location>
</feature>
<organism evidence="3 4">
    <name type="scientific">Engystomops pustulosus</name>
    <name type="common">Tungara frog</name>
    <name type="synonym">Physalaemus pustulosus</name>
    <dbReference type="NCBI Taxonomy" id="76066"/>
    <lineage>
        <taxon>Eukaryota</taxon>
        <taxon>Metazoa</taxon>
        <taxon>Chordata</taxon>
        <taxon>Craniata</taxon>
        <taxon>Vertebrata</taxon>
        <taxon>Euteleostomi</taxon>
        <taxon>Amphibia</taxon>
        <taxon>Batrachia</taxon>
        <taxon>Anura</taxon>
        <taxon>Neobatrachia</taxon>
        <taxon>Hyloidea</taxon>
        <taxon>Leptodactylidae</taxon>
        <taxon>Leiuperinae</taxon>
        <taxon>Engystomops</taxon>
    </lineage>
</organism>
<feature type="repeat" description="ANK" evidence="1">
    <location>
        <begin position="215"/>
        <end position="247"/>
    </location>
</feature>
<dbReference type="PROSITE" id="PS50017">
    <property type="entry name" value="DEATH_DOMAIN"/>
    <property type="match status" value="1"/>
</dbReference>
<dbReference type="PROSITE" id="PS50297">
    <property type="entry name" value="ANK_REP_REGION"/>
    <property type="match status" value="6"/>
</dbReference>
<dbReference type="Gene3D" id="1.10.533.10">
    <property type="entry name" value="Death Domain, Fas"/>
    <property type="match status" value="1"/>
</dbReference>
<reference evidence="3" key="1">
    <citation type="thesis" date="2020" institute="ProQuest LLC" country="789 East Eisenhower Parkway, Ann Arbor, MI, USA">
        <title>Comparative Genomics and Chromosome Evolution.</title>
        <authorList>
            <person name="Mudd A.B."/>
        </authorList>
    </citation>
    <scope>NUCLEOTIDE SEQUENCE</scope>
    <source>
        <strain evidence="3">237g6f4</strain>
        <tissue evidence="3">Blood</tissue>
    </source>
</reference>
<name>A0AAV7DN27_ENGPU</name>
<dbReference type="InterPro" id="IPR036770">
    <property type="entry name" value="Ankyrin_rpt-contain_sf"/>
</dbReference>
<feature type="repeat" description="ANK" evidence="1">
    <location>
        <begin position="83"/>
        <end position="115"/>
    </location>
</feature>
<evidence type="ECO:0000259" key="2">
    <source>
        <dbReference type="PROSITE" id="PS50017"/>
    </source>
</evidence>
<dbReference type="InterPro" id="IPR002110">
    <property type="entry name" value="Ankyrin_rpt"/>
</dbReference>